<keyword evidence="14" id="KW-1185">Reference proteome</keyword>
<accession>A0A6L5XXL6</accession>
<dbReference type="Pfam" id="PF02806">
    <property type="entry name" value="Alpha-amylase_C"/>
    <property type="match status" value="1"/>
</dbReference>
<feature type="active site" description="Nucleophile" evidence="10 11">
    <location>
        <position position="356"/>
    </location>
</feature>
<keyword evidence="6 10" id="KW-0328">Glycosyltransferase</keyword>
<dbReference type="FunFam" id="2.60.40.10:FF:000169">
    <property type="entry name" value="1,4-alpha-glucan branching enzyme GlgB"/>
    <property type="match status" value="1"/>
</dbReference>
<dbReference type="GO" id="GO:0005829">
    <property type="term" value="C:cytosol"/>
    <property type="evidence" value="ECO:0007669"/>
    <property type="project" value="TreeGrafter"/>
</dbReference>
<dbReference type="FunFam" id="3.20.20.80:FF:000003">
    <property type="entry name" value="1,4-alpha-glucan branching enzyme GlgB"/>
    <property type="match status" value="1"/>
</dbReference>
<dbReference type="HAMAP" id="MF_00685">
    <property type="entry name" value="GlgB"/>
    <property type="match status" value="1"/>
</dbReference>
<evidence type="ECO:0000259" key="12">
    <source>
        <dbReference type="SMART" id="SM00642"/>
    </source>
</evidence>
<dbReference type="InterPro" id="IPR006048">
    <property type="entry name" value="A-amylase/branching_C"/>
</dbReference>
<dbReference type="Pfam" id="PF02922">
    <property type="entry name" value="CBM_48"/>
    <property type="match status" value="1"/>
</dbReference>
<comment type="similarity">
    <text evidence="4 10">Belongs to the glycosyl hydrolase 13 family. GlgB subfamily.</text>
</comment>
<dbReference type="InterPro" id="IPR044143">
    <property type="entry name" value="GlgB_N_E_set_prok"/>
</dbReference>
<proteinExistence type="inferred from homology"/>
<evidence type="ECO:0000256" key="8">
    <source>
        <dbReference type="ARBA" id="ARBA00023056"/>
    </source>
</evidence>
<feature type="domain" description="Glycosyl hydrolase family 13 catalytic" evidence="12">
    <location>
        <begin position="206"/>
        <end position="544"/>
    </location>
</feature>
<dbReference type="EMBL" id="VUMT01000005">
    <property type="protein sequence ID" value="MSS63211.1"/>
    <property type="molecule type" value="Genomic_DNA"/>
</dbReference>
<dbReference type="NCBIfam" id="NF003811">
    <property type="entry name" value="PRK05402.1"/>
    <property type="match status" value="1"/>
</dbReference>
<evidence type="ECO:0000256" key="11">
    <source>
        <dbReference type="PIRSR" id="PIRSR000463-1"/>
    </source>
</evidence>
<dbReference type="Gene3D" id="2.60.40.10">
    <property type="entry name" value="Immunoglobulins"/>
    <property type="match status" value="1"/>
</dbReference>
<comment type="pathway">
    <text evidence="3 10">Glycan biosynthesis; glycogen biosynthesis.</text>
</comment>
<evidence type="ECO:0000256" key="5">
    <source>
        <dbReference type="ARBA" id="ARBA00022600"/>
    </source>
</evidence>
<evidence type="ECO:0000256" key="2">
    <source>
        <dbReference type="ARBA" id="ARBA00002953"/>
    </source>
</evidence>
<gene>
    <name evidence="10 13" type="primary">glgB</name>
    <name evidence="13" type="ORF">FYJ58_04870</name>
</gene>
<evidence type="ECO:0000313" key="13">
    <source>
        <dbReference type="EMBL" id="MSS63211.1"/>
    </source>
</evidence>
<evidence type="ECO:0000256" key="6">
    <source>
        <dbReference type="ARBA" id="ARBA00022676"/>
    </source>
</evidence>
<dbReference type="EC" id="2.4.1.18" evidence="10"/>
<evidence type="ECO:0000256" key="10">
    <source>
        <dbReference type="HAMAP-Rule" id="MF_00685"/>
    </source>
</evidence>
<dbReference type="GO" id="GO:0043169">
    <property type="term" value="F:cation binding"/>
    <property type="evidence" value="ECO:0007669"/>
    <property type="project" value="InterPro"/>
</dbReference>
<organism evidence="13 14">
    <name type="scientific">Velocimicrobium porci</name>
    <dbReference type="NCBI Taxonomy" id="2606634"/>
    <lineage>
        <taxon>Bacteria</taxon>
        <taxon>Bacillati</taxon>
        <taxon>Bacillota</taxon>
        <taxon>Clostridia</taxon>
        <taxon>Lachnospirales</taxon>
        <taxon>Lachnospiraceae</taxon>
        <taxon>Velocimicrobium</taxon>
    </lineage>
</organism>
<sequence>MECLSIENGFFGIYKEKRIYQKYYFRVKYGENDIVDVEDSYQYESNIGELDEYLFAEGTHYQIFNKLGAHPMTIDGVKGIYFAVWAPHAKAVGVAGSFNMWDGRLHYMRKSRHSAIFELFIPGADIGGIYKYQITTNKDTILYKSDPYANCSELRPRNASVIVDLNSYEWNDSEWRKQQEGRNRSCRLREPMSIYEMHIGSWKKKFDGTEDGFFSYRELAPMISDYILEMGYTHIELIGIAEHPFDGSWGYQVTGYYAPTRRYGMPEDFMYFVDYLHQKGIGVLLDWVPAHFPKDEFGLALFDGEPLYEHPDPRRGEHPHWGTLIFDYGRREVANFLIANALFWIEKYHIDGLRVDAVASMLYLDYGKESGQWLPNQFGGKENLEAVQLFRQLSQVLEERCPSAILIAEESTAWPGVTAPVQDAGLGFLFKWNMGWMNDFLEYIKLDPYFRKYNHNKLIFSIAYAYHENFIQPLSHDEVVHGKGSMIEKMPGTEEEKYASLRLTYTFMYGHPGKKLLFMGQEFAQCSEWNVKRGLDWDLLGKTRHEKMRQFVQNLNQLYRKYPAFFYNDSEEIGFEWMSCEDAERSVVAFVRRGDSKKEQLLFVCNFTPVTYVDYNVKVPCKGTYTILLNSESEEYGGIGKNIVKVVEAGVKEDKEKEWFIEYTLLPLSATVFCYDYVE</sequence>
<dbReference type="SMART" id="SM00642">
    <property type="entry name" value="Aamy"/>
    <property type="match status" value="1"/>
</dbReference>
<evidence type="ECO:0000313" key="14">
    <source>
        <dbReference type="Proteomes" id="UP000482209"/>
    </source>
</evidence>
<dbReference type="Pfam" id="PF00128">
    <property type="entry name" value="Alpha-amylase"/>
    <property type="match status" value="1"/>
</dbReference>
<dbReference type="InterPro" id="IPR017853">
    <property type="entry name" value="GH"/>
</dbReference>
<comment type="caution">
    <text evidence="13">The sequence shown here is derived from an EMBL/GenBank/DDBJ whole genome shotgun (WGS) entry which is preliminary data.</text>
</comment>
<dbReference type="InterPro" id="IPR013783">
    <property type="entry name" value="Ig-like_fold"/>
</dbReference>
<dbReference type="NCBIfam" id="TIGR01515">
    <property type="entry name" value="branching_enzym"/>
    <property type="match status" value="1"/>
</dbReference>
<comment type="function">
    <text evidence="2 10">Catalyzes the formation of the alpha-1,6-glucosidic linkages in glycogen by scission of a 1,4-alpha-linked oligosaccharide from growing alpha-1,4-glucan chains and the subsequent attachment of the oligosaccharide to the alpha-1,6 position.</text>
</comment>
<evidence type="ECO:0000256" key="9">
    <source>
        <dbReference type="ARBA" id="ARBA00023277"/>
    </source>
</evidence>
<keyword evidence="5 10" id="KW-0321">Glycogen metabolism</keyword>
<comment type="subunit">
    <text evidence="10">Monomer.</text>
</comment>
<dbReference type="Proteomes" id="UP000482209">
    <property type="component" value="Unassembled WGS sequence"/>
</dbReference>
<evidence type="ECO:0000256" key="4">
    <source>
        <dbReference type="ARBA" id="ARBA00009000"/>
    </source>
</evidence>
<dbReference type="InterPro" id="IPR004193">
    <property type="entry name" value="Glyco_hydro_13_N"/>
</dbReference>
<dbReference type="InterPro" id="IPR013780">
    <property type="entry name" value="Glyco_hydro_b"/>
</dbReference>
<dbReference type="InterPro" id="IPR006047">
    <property type="entry name" value="GH13_cat_dom"/>
</dbReference>
<feature type="active site" description="Proton donor" evidence="10 11">
    <location>
        <position position="409"/>
    </location>
</feature>
<dbReference type="CDD" id="cd11322">
    <property type="entry name" value="AmyAc_Glg_BE"/>
    <property type="match status" value="1"/>
</dbReference>
<keyword evidence="7 10" id="KW-0808">Transferase</keyword>
<dbReference type="GO" id="GO:0003844">
    <property type="term" value="F:1,4-alpha-glucan branching enzyme activity"/>
    <property type="evidence" value="ECO:0007669"/>
    <property type="project" value="UniProtKB-UniRule"/>
</dbReference>
<keyword evidence="9 10" id="KW-0119">Carbohydrate metabolism</keyword>
<dbReference type="PANTHER" id="PTHR43651:SF3">
    <property type="entry name" value="1,4-ALPHA-GLUCAN-BRANCHING ENZYME"/>
    <property type="match status" value="1"/>
</dbReference>
<dbReference type="NCBIfam" id="NF008967">
    <property type="entry name" value="PRK12313.1"/>
    <property type="match status" value="1"/>
</dbReference>
<dbReference type="PANTHER" id="PTHR43651">
    <property type="entry name" value="1,4-ALPHA-GLUCAN-BRANCHING ENZYME"/>
    <property type="match status" value="1"/>
</dbReference>
<dbReference type="UniPathway" id="UPA00164"/>
<protein>
    <recommendedName>
        <fullName evidence="10">1,4-alpha-glucan branching enzyme GlgB</fullName>
        <ecNumber evidence="10">2.4.1.18</ecNumber>
    </recommendedName>
    <alternativeName>
        <fullName evidence="10">1,4-alpha-D-glucan:1,4-alpha-D-glucan 6-glucosyl-transferase</fullName>
    </alternativeName>
    <alternativeName>
        <fullName evidence="10">Alpha-(1-&gt;4)-glucan branching enzyme</fullName>
    </alternativeName>
    <alternativeName>
        <fullName evidence="10">Glycogen branching enzyme</fullName>
        <shortName evidence="10">BE</shortName>
    </alternativeName>
</protein>
<dbReference type="PIRSF" id="PIRSF000463">
    <property type="entry name" value="GlgB"/>
    <property type="match status" value="1"/>
</dbReference>
<reference evidence="13 14" key="1">
    <citation type="submission" date="2019-08" db="EMBL/GenBank/DDBJ databases">
        <title>In-depth cultivation of the pig gut microbiome towards novel bacterial diversity and tailored functional studies.</title>
        <authorList>
            <person name="Wylensek D."/>
            <person name="Hitch T.C.A."/>
            <person name="Clavel T."/>
        </authorList>
    </citation>
    <scope>NUCLEOTIDE SEQUENCE [LARGE SCALE GENOMIC DNA]</scope>
    <source>
        <strain evidence="13 14">WCA-693-APC-MOT-I</strain>
    </source>
</reference>
<dbReference type="CDD" id="cd02855">
    <property type="entry name" value="E_set_GBE_prok_N"/>
    <property type="match status" value="1"/>
</dbReference>
<dbReference type="SUPFAM" id="SSF51011">
    <property type="entry name" value="Glycosyl hydrolase domain"/>
    <property type="match status" value="1"/>
</dbReference>
<dbReference type="GO" id="GO:0005978">
    <property type="term" value="P:glycogen biosynthetic process"/>
    <property type="evidence" value="ECO:0007669"/>
    <property type="project" value="UniProtKB-UniRule"/>
</dbReference>
<name>A0A6L5XXL6_9FIRM</name>
<comment type="catalytic activity">
    <reaction evidence="1 10">
        <text>Transfers a segment of a (1-&gt;4)-alpha-D-glucan chain to a primary hydroxy group in a similar glucan chain.</text>
        <dbReference type="EC" id="2.4.1.18"/>
    </reaction>
</comment>
<dbReference type="GO" id="GO:0004553">
    <property type="term" value="F:hydrolase activity, hydrolyzing O-glycosyl compounds"/>
    <property type="evidence" value="ECO:0007669"/>
    <property type="project" value="InterPro"/>
</dbReference>
<evidence type="ECO:0000256" key="7">
    <source>
        <dbReference type="ARBA" id="ARBA00022679"/>
    </source>
</evidence>
<dbReference type="InterPro" id="IPR006407">
    <property type="entry name" value="GlgB"/>
</dbReference>
<keyword evidence="8 10" id="KW-0320">Glycogen biosynthesis</keyword>
<evidence type="ECO:0000256" key="1">
    <source>
        <dbReference type="ARBA" id="ARBA00000826"/>
    </source>
</evidence>
<dbReference type="Gene3D" id="3.20.20.80">
    <property type="entry name" value="Glycosidases"/>
    <property type="match status" value="1"/>
</dbReference>
<evidence type="ECO:0000256" key="3">
    <source>
        <dbReference type="ARBA" id="ARBA00004964"/>
    </source>
</evidence>
<dbReference type="InterPro" id="IPR037439">
    <property type="entry name" value="Branching_enzy"/>
</dbReference>
<dbReference type="AlphaFoldDB" id="A0A6L5XXL6"/>
<dbReference type="FunFam" id="2.60.40.1180:FF:000002">
    <property type="entry name" value="1,4-alpha-glucan branching enzyme GlgB"/>
    <property type="match status" value="1"/>
</dbReference>
<dbReference type="Gene3D" id="2.60.40.1180">
    <property type="entry name" value="Golgi alpha-mannosidase II"/>
    <property type="match status" value="1"/>
</dbReference>
<dbReference type="SUPFAM" id="SSF51445">
    <property type="entry name" value="(Trans)glycosidases"/>
    <property type="match status" value="1"/>
</dbReference>